<feature type="compositionally biased region" description="Low complexity" evidence="1">
    <location>
        <begin position="182"/>
        <end position="193"/>
    </location>
</feature>
<dbReference type="SMART" id="SM00751">
    <property type="entry name" value="BSD"/>
    <property type="match status" value="1"/>
</dbReference>
<dbReference type="Proteomes" id="UP001055712">
    <property type="component" value="Unassembled WGS sequence"/>
</dbReference>
<evidence type="ECO:0000313" key="3">
    <source>
        <dbReference type="EMBL" id="KAI3432661.1"/>
    </source>
</evidence>
<dbReference type="InterPro" id="IPR035925">
    <property type="entry name" value="BSD_dom_sf"/>
</dbReference>
<accession>A0A9D4TRV1</accession>
<evidence type="ECO:0000259" key="2">
    <source>
        <dbReference type="PROSITE" id="PS50858"/>
    </source>
</evidence>
<keyword evidence="4" id="KW-1185">Reference proteome</keyword>
<dbReference type="GO" id="GO:0005737">
    <property type="term" value="C:cytoplasm"/>
    <property type="evidence" value="ECO:0007669"/>
    <property type="project" value="TreeGrafter"/>
</dbReference>
<feature type="compositionally biased region" description="Low complexity" evidence="1">
    <location>
        <begin position="562"/>
        <end position="578"/>
    </location>
</feature>
<feature type="region of interest" description="Disordered" evidence="1">
    <location>
        <begin position="378"/>
        <end position="591"/>
    </location>
</feature>
<comment type="caution">
    <text evidence="3">The sequence shown here is derived from an EMBL/GenBank/DDBJ whole genome shotgun (WGS) entry which is preliminary data.</text>
</comment>
<dbReference type="InterPro" id="IPR051494">
    <property type="entry name" value="BSD_domain-containing"/>
</dbReference>
<feature type="compositionally biased region" description="Acidic residues" evidence="1">
    <location>
        <begin position="580"/>
        <end position="591"/>
    </location>
</feature>
<dbReference type="PANTHER" id="PTHR16019">
    <property type="entry name" value="SYNAPSE-ASSOCIATED PROTEIN"/>
    <property type="match status" value="1"/>
</dbReference>
<dbReference type="SUPFAM" id="SSF140383">
    <property type="entry name" value="BSD domain-like"/>
    <property type="match status" value="1"/>
</dbReference>
<feature type="compositionally biased region" description="Polar residues" evidence="1">
    <location>
        <begin position="395"/>
        <end position="404"/>
    </location>
</feature>
<dbReference type="InterPro" id="IPR005607">
    <property type="entry name" value="BSD_dom"/>
</dbReference>
<organism evidence="3 4">
    <name type="scientific">Chlorella vulgaris</name>
    <name type="common">Green alga</name>
    <dbReference type="NCBI Taxonomy" id="3077"/>
    <lineage>
        <taxon>Eukaryota</taxon>
        <taxon>Viridiplantae</taxon>
        <taxon>Chlorophyta</taxon>
        <taxon>core chlorophytes</taxon>
        <taxon>Trebouxiophyceae</taxon>
        <taxon>Chlorellales</taxon>
        <taxon>Chlorellaceae</taxon>
        <taxon>Chlorella clade</taxon>
        <taxon>Chlorella</taxon>
    </lineage>
</organism>
<dbReference type="PROSITE" id="PS50858">
    <property type="entry name" value="BSD"/>
    <property type="match status" value="1"/>
</dbReference>
<name>A0A9D4TRV1_CHLVU</name>
<dbReference type="EMBL" id="SIDB01000005">
    <property type="protein sequence ID" value="KAI3432661.1"/>
    <property type="molecule type" value="Genomic_DNA"/>
</dbReference>
<feature type="compositionally biased region" description="Acidic residues" evidence="1">
    <location>
        <begin position="33"/>
        <end position="44"/>
    </location>
</feature>
<reference evidence="3" key="1">
    <citation type="journal article" date="2019" name="Plant J.">
        <title>Chlorella vulgaris genome assembly and annotation reveals the molecular basis for metabolic acclimation to high light conditions.</title>
        <authorList>
            <person name="Cecchin M."/>
            <person name="Marcolungo L."/>
            <person name="Rossato M."/>
            <person name="Girolomoni L."/>
            <person name="Cosentino E."/>
            <person name="Cuine S."/>
            <person name="Li-Beisson Y."/>
            <person name="Delledonne M."/>
            <person name="Ballottari M."/>
        </authorList>
    </citation>
    <scope>NUCLEOTIDE SEQUENCE</scope>
    <source>
        <strain evidence="3">211/11P</strain>
    </source>
</reference>
<gene>
    <name evidence="3" type="ORF">D9Q98_004205</name>
</gene>
<dbReference type="AlphaFoldDB" id="A0A9D4TRV1"/>
<dbReference type="Pfam" id="PF03909">
    <property type="entry name" value="BSD"/>
    <property type="match status" value="1"/>
</dbReference>
<feature type="compositionally biased region" description="Polar residues" evidence="1">
    <location>
        <begin position="422"/>
        <end position="437"/>
    </location>
</feature>
<dbReference type="PANTHER" id="PTHR16019:SF5">
    <property type="entry name" value="BSD DOMAIN-CONTAINING PROTEIN 1"/>
    <property type="match status" value="1"/>
</dbReference>
<evidence type="ECO:0000256" key="1">
    <source>
        <dbReference type="SAM" id="MobiDB-lite"/>
    </source>
</evidence>
<feature type="compositionally biased region" description="Low complexity" evidence="1">
    <location>
        <begin position="409"/>
        <end position="421"/>
    </location>
</feature>
<feature type="compositionally biased region" description="Acidic residues" evidence="1">
    <location>
        <begin position="302"/>
        <end position="314"/>
    </location>
</feature>
<protein>
    <recommendedName>
        <fullName evidence="2">BSD domain-containing protein</fullName>
    </recommendedName>
</protein>
<feature type="region of interest" description="Disordered" evidence="1">
    <location>
        <begin position="302"/>
        <end position="335"/>
    </location>
</feature>
<feature type="compositionally biased region" description="Low complexity" evidence="1">
    <location>
        <begin position="503"/>
        <end position="550"/>
    </location>
</feature>
<feature type="region of interest" description="Disordered" evidence="1">
    <location>
        <begin position="1"/>
        <end position="52"/>
    </location>
</feature>
<dbReference type="OrthoDB" id="73788at2759"/>
<sequence length="591" mass="60412">MFLSQIAQALQGGPDSEDEELTSSQEGDGPERNEEEGADEDDSGPDGPQFSFWGAATALTATVKAQTAKVLSTVQDVDWREELEAFQLGAKEDAEAVGKGADVVMHRAKEAAEHLPATLEHLPGNAALLQARAGAAGAAAREQTKRGLAGLAGLGSKLVLSTHDLLEQINHAVQNEMALTDGSSATSGRASSSKLGTGQGGRYSRFEADVAAMQRDSSTYCDEPEDCEEFEAWLAGFDLAARKPDVDRLIAENTFMSELQARIVPLIVEYESFWTRYFYRLHKLELKHHQFQQLAQRVQNSEEEVGWSSEEEVEQPPKGGSSAGGSGQPAASQAAAASAASGGVVLAASQPGALAPGDERSSDGAGASEALHHLPASDAQQGDAAAPQEPLATSEAGSSPTGSAGSKGAQAEPQHPQQAHQRSASAAPSDETATLSSDSEHWQVVGSPRQAQRPVSAGNDQRERPAAVAEGVDEPAGAATPAVITEPSEEGPTPATAVASQTVASPISSAGGSVAGASDASPSVPAAAAAAPEDAPAAEGRDAAAAASGDELSDWGDDDEAALASAAVAGSADGKAAGTADEEEAWGSDWE</sequence>
<feature type="region of interest" description="Disordered" evidence="1">
    <location>
        <begin position="180"/>
        <end position="201"/>
    </location>
</feature>
<evidence type="ECO:0000313" key="4">
    <source>
        <dbReference type="Proteomes" id="UP001055712"/>
    </source>
</evidence>
<feature type="domain" description="BSD" evidence="2">
    <location>
        <begin position="233"/>
        <end position="285"/>
    </location>
</feature>
<dbReference type="Gene3D" id="1.10.3970.10">
    <property type="entry name" value="BSD domain"/>
    <property type="match status" value="1"/>
</dbReference>
<proteinExistence type="predicted"/>
<reference evidence="3" key="2">
    <citation type="submission" date="2020-11" db="EMBL/GenBank/DDBJ databases">
        <authorList>
            <person name="Cecchin M."/>
            <person name="Marcolungo L."/>
            <person name="Rossato M."/>
            <person name="Girolomoni L."/>
            <person name="Cosentino E."/>
            <person name="Cuine S."/>
            <person name="Li-Beisson Y."/>
            <person name="Delledonne M."/>
            <person name="Ballottari M."/>
        </authorList>
    </citation>
    <scope>NUCLEOTIDE SEQUENCE</scope>
    <source>
        <strain evidence="3">211/11P</strain>
        <tissue evidence="3">Whole cell</tissue>
    </source>
</reference>
<feature type="compositionally biased region" description="Acidic residues" evidence="1">
    <location>
        <begin position="551"/>
        <end position="561"/>
    </location>
</feature>